<sequence length="144" mass="16593">MNIDHSEPDAIVLFDGVCHLCQGAVKFIIKRDPKGRFHYASLQSPAGRRLMAENGVNAELLDTIVLFDKNNYYIRSTAALHIAKRLTFPWPLLYGFIVIPRFIRDAIYRVIAANRYRLFGRDETCLVPTKELRSRFLEDGQHLT</sequence>
<protein>
    <recommendedName>
        <fullName evidence="3">Thiol-disulfide oxidoreductase DCC family protein</fullName>
    </recommendedName>
</protein>
<organism evidence="1 2">
    <name type="scientific">Paenibacillus segetis</name>
    <dbReference type="NCBI Taxonomy" id="1325360"/>
    <lineage>
        <taxon>Bacteria</taxon>
        <taxon>Bacillati</taxon>
        <taxon>Bacillota</taxon>
        <taxon>Bacilli</taxon>
        <taxon>Bacillales</taxon>
        <taxon>Paenibacillaceae</taxon>
        <taxon>Paenibacillus</taxon>
    </lineage>
</organism>
<evidence type="ECO:0008006" key="3">
    <source>
        <dbReference type="Google" id="ProtNLM"/>
    </source>
</evidence>
<dbReference type="RefSeq" id="WP_188535692.1">
    <property type="nucleotide sequence ID" value="NZ_BMFT01000001.1"/>
</dbReference>
<gene>
    <name evidence="1" type="primary">yuxK</name>
    <name evidence="1" type="ORF">GCM10008013_06090</name>
</gene>
<dbReference type="InterPro" id="IPR007263">
    <property type="entry name" value="DCC1-like"/>
</dbReference>
<dbReference type="Proteomes" id="UP000659344">
    <property type="component" value="Unassembled WGS sequence"/>
</dbReference>
<reference evidence="2" key="1">
    <citation type="journal article" date="2019" name="Int. J. Syst. Evol. Microbiol.">
        <title>The Global Catalogue of Microorganisms (GCM) 10K type strain sequencing project: providing services to taxonomists for standard genome sequencing and annotation.</title>
        <authorList>
            <consortium name="The Broad Institute Genomics Platform"/>
            <consortium name="The Broad Institute Genome Sequencing Center for Infectious Disease"/>
            <person name="Wu L."/>
            <person name="Ma J."/>
        </authorList>
    </citation>
    <scope>NUCLEOTIDE SEQUENCE [LARGE SCALE GENOMIC DNA]</scope>
    <source>
        <strain evidence="2">CGMCC 1.12769</strain>
    </source>
</reference>
<dbReference type="InterPro" id="IPR052927">
    <property type="entry name" value="DCC_oxidoreductase"/>
</dbReference>
<dbReference type="PANTHER" id="PTHR33639">
    <property type="entry name" value="THIOL-DISULFIDE OXIDOREDUCTASE DCC"/>
    <property type="match status" value="1"/>
</dbReference>
<keyword evidence="2" id="KW-1185">Reference proteome</keyword>
<evidence type="ECO:0000313" key="1">
    <source>
        <dbReference type="EMBL" id="GGH13190.1"/>
    </source>
</evidence>
<evidence type="ECO:0000313" key="2">
    <source>
        <dbReference type="Proteomes" id="UP000659344"/>
    </source>
</evidence>
<dbReference type="PANTHER" id="PTHR33639:SF2">
    <property type="entry name" value="DUF393 DOMAIN-CONTAINING PROTEIN"/>
    <property type="match status" value="1"/>
</dbReference>
<name>A0ABQ1Y593_9BACL</name>
<dbReference type="Pfam" id="PF04134">
    <property type="entry name" value="DCC1-like"/>
    <property type="match status" value="1"/>
</dbReference>
<proteinExistence type="predicted"/>
<dbReference type="EMBL" id="BMFT01000001">
    <property type="protein sequence ID" value="GGH13190.1"/>
    <property type="molecule type" value="Genomic_DNA"/>
</dbReference>
<comment type="caution">
    <text evidence="1">The sequence shown here is derived from an EMBL/GenBank/DDBJ whole genome shotgun (WGS) entry which is preliminary data.</text>
</comment>
<accession>A0ABQ1Y593</accession>